<keyword evidence="4" id="KW-0411">Iron-sulfur</keyword>
<dbReference type="Pfam" id="PF00730">
    <property type="entry name" value="HhH-GPD"/>
    <property type="match status" value="1"/>
</dbReference>
<dbReference type="GO" id="GO:0003677">
    <property type="term" value="F:DNA binding"/>
    <property type="evidence" value="ECO:0007669"/>
    <property type="project" value="InterPro"/>
</dbReference>
<dbReference type="Gene3D" id="1.10.1670.10">
    <property type="entry name" value="Helix-hairpin-Helix base-excision DNA repair enzymes (C-terminal)"/>
    <property type="match status" value="1"/>
</dbReference>
<dbReference type="SMART" id="SM00478">
    <property type="entry name" value="ENDO3c"/>
    <property type="match status" value="1"/>
</dbReference>
<proteinExistence type="predicted"/>
<dbReference type="GO" id="GO:0046872">
    <property type="term" value="F:metal ion binding"/>
    <property type="evidence" value="ECO:0007669"/>
    <property type="project" value="UniProtKB-KW"/>
</dbReference>
<dbReference type="Proteomes" id="UP000885986">
    <property type="component" value="Unassembled WGS sequence"/>
</dbReference>
<accession>A0A7C2TG30</accession>
<evidence type="ECO:0000256" key="4">
    <source>
        <dbReference type="ARBA" id="ARBA00023014"/>
    </source>
</evidence>
<evidence type="ECO:0000259" key="6">
    <source>
        <dbReference type="SMART" id="SM00478"/>
    </source>
</evidence>
<dbReference type="AlphaFoldDB" id="A0A7C2TG30"/>
<dbReference type="Gene3D" id="1.10.340.30">
    <property type="entry name" value="Hypothetical protein, domain 2"/>
    <property type="match status" value="1"/>
</dbReference>
<sequence>MPEASLLTIYHRLLDFFGPQRWWPGQTPLEIMVGAVLTQNTAWGNVEKAIANLKGAELLPATAVDAAAQQACLIGLAQTPTPLLAALIRPAGYYNLKAGRLHNLIRRISDHHADLETFLARPTAELRRELLAIKGIGPETADSILLYAAGKPVFVVDAYTHRIFSRHQLLPEEADYHQIQEIFSDALPAEPQLYNEYHALIVRTGKEFCRKSNPRCPTCPLRTLPHAS</sequence>
<feature type="domain" description="Helix-hairpin-helix DNA-binding motif class 1" evidence="5">
    <location>
        <begin position="128"/>
        <end position="147"/>
    </location>
</feature>
<dbReference type="EMBL" id="DSDS01000072">
    <property type="protein sequence ID" value="HET97706.1"/>
    <property type="molecule type" value="Genomic_DNA"/>
</dbReference>
<dbReference type="InterPro" id="IPR023170">
    <property type="entry name" value="HhH_base_excis_C"/>
</dbReference>
<dbReference type="InterPro" id="IPR003265">
    <property type="entry name" value="HhH-GPD_domain"/>
</dbReference>
<dbReference type="InterPro" id="IPR003583">
    <property type="entry name" value="Hlx-hairpin-Hlx_DNA-bd_motif"/>
</dbReference>
<keyword evidence="7" id="KW-0540">Nuclease</keyword>
<dbReference type="PANTHER" id="PTHR10359">
    <property type="entry name" value="A/G-SPECIFIC ADENINE GLYCOSYLASE/ENDONUCLEASE III"/>
    <property type="match status" value="1"/>
</dbReference>
<evidence type="ECO:0000256" key="3">
    <source>
        <dbReference type="ARBA" id="ARBA00023004"/>
    </source>
</evidence>
<keyword evidence="3" id="KW-0408">Iron</keyword>
<dbReference type="PIRSF" id="PIRSF001435">
    <property type="entry name" value="Nth"/>
    <property type="match status" value="1"/>
</dbReference>
<dbReference type="GO" id="GO:0004519">
    <property type="term" value="F:endonuclease activity"/>
    <property type="evidence" value="ECO:0007669"/>
    <property type="project" value="UniProtKB-KW"/>
</dbReference>
<gene>
    <name evidence="7" type="ORF">ENN98_03240</name>
</gene>
<dbReference type="GO" id="GO:0006284">
    <property type="term" value="P:base-excision repair"/>
    <property type="evidence" value="ECO:0007669"/>
    <property type="project" value="InterPro"/>
</dbReference>
<dbReference type="SMART" id="SM00278">
    <property type="entry name" value="HhH1"/>
    <property type="match status" value="1"/>
</dbReference>
<organism evidence="7">
    <name type="scientific">Desulfurivibrio alkaliphilus</name>
    <dbReference type="NCBI Taxonomy" id="427923"/>
    <lineage>
        <taxon>Bacteria</taxon>
        <taxon>Pseudomonadati</taxon>
        <taxon>Thermodesulfobacteriota</taxon>
        <taxon>Desulfobulbia</taxon>
        <taxon>Desulfobulbales</taxon>
        <taxon>Desulfobulbaceae</taxon>
        <taxon>Desulfurivibrio</taxon>
    </lineage>
</organism>
<evidence type="ECO:0000313" key="7">
    <source>
        <dbReference type="EMBL" id="HET97706.1"/>
    </source>
</evidence>
<dbReference type="SUPFAM" id="SSF48150">
    <property type="entry name" value="DNA-glycosylase"/>
    <property type="match status" value="1"/>
</dbReference>
<comment type="caution">
    <text evidence="7">The sequence shown here is derived from an EMBL/GenBank/DDBJ whole genome shotgun (WGS) entry which is preliminary data.</text>
</comment>
<dbReference type="GO" id="GO:0051539">
    <property type="term" value="F:4 iron, 4 sulfur cluster binding"/>
    <property type="evidence" value="ECO:0007669"/>
    <property type="project" value="UniProtKB-KW"/>
</dbReference>
<keyword evidence="7" id="KW-0255">Endonuclease</keyword>
<dbReference type="PANTHER" id="PTHR10359:SF19">
    <property type="entry name" value="DNA REPAIR GLYCOSYLASE MJ1434-RELATED"/>
    <property type="match status" value="1"/>
</dbReference>
<dbReference type="CDD" id="cd00056">
    <property type="entry name" value="ENDO3c"/>
    <property type="match status" value="1"/>
</dbReference>
<keyword evidence="1" id="KW-0004">4Fe-4S</keyword>
<keyword evidence="7" id="KW-0378">Hydrolase</keyword>
<feature type="domain" description="HhH-GPD" evidence="6">
    <location>
        <begin position="37"/>
        <end position="207"/>
    </location>
</feature>
<evidence type="ECO:0000259" key="5">
    <source>
        <dbReference type="SMART" id="SM00278"/>
    </source>
</evidence>
<protein>
    <submittedName>
        <fullName evidence="7">Endonuclease III domain-containing protein</fullName>
    </submittedName>
</protein>
<dbReference type="InterPro" id="IPR011257">
    <property type="entry name" value="DNA_glycosylase"/>
</dbReference>
<name>A0A7C2TG30_9BACT</name>
<evidence type="ECO:0000256" key="2">
    <source>
        <dbReference type="ARBA" id="ARBA00022723"/>
    </source>
</evidence>
<evidence type="ECO:0000256" key="1">
    <source>
        <dbReference type="ARBA" id="ARBA00022485"/>
    </source>
</evidence>
<reference evidence="7" key="1">
    <citation type="journal article" date="2020" name="mSystems">
        <title>Genome- and Community-Level Interaction Insights into Carbon Utilization and Element Cycling Functions of Hydrothermarchaeota in Hydrothermal Sediment.</title>
        <authorList>
            <person name="Zhou Z."/>
            <person name="Liu Y."/>
            <person name="Xu W."/>
            <person name="Pan J."/>
            <person name="Luo Z.H."/>
            <person name="Li M."/>
        </authorList>
    </citation>
    <scope>NUCLEOTIDE SEQUENCE [LARGE SCALE GENOMIC DNA]</scope>
    <source>
        <strain evidence="7">SpSt-1224</strain>
    </source>
</reference>
<keyword evidence="2" id="KW-0479">Metal-binding</keyword>